<accession>A0A8D3WEL4</accession>
<gene>
    <name evidence="5" type="ordered locus">Sfla_0947</name>
</gene>
<dbReference type="SUPFAM" id="SSF53335">
    <property type="entry name" value="S-adenosyl-L-methionine-dependent methyltransferases"/>
    <property type="match status" value="1"/>
</dbReference>
<dbReference type="Proteomes" id="UP000002066">
    <property type="component" value="Chromosome"/>
</dbReference>
<reference evidence="5 6" key="1">
    <citation type="submission" date="2011-01" db="EMBL/GenBank/DDBJ databases">
        <title>Complete sequence of chromosome of Streptomyces flavogriseus ATCC 33331.</title>
        <authorList>
            <consortium name="US DOE Joint Genome Institute"/>
            <person name="Lucas S."/>
            <person name="Copeland A."/>
            <person name="Lapidus A."/>
            <person name="Cheng J.-F."/>
            <person name="Goodwin L."/>
            <person name="Pitluck S."/>
            <person name="Davenport K."/>
            <person name="Detter J.C."/>
            <person name="Han C."/>
            <person name="Tapia R."/>
            <person name="Land M."/>
            <person name="Hauser L."/>
            <person name="Kyrpides N."/>
            <person name="Ivanova N."/>
            <person name="Ovchinnikova G."/>
            <person name="Pagani I."/>
            <person name="Brumm P."/>
            <person name="Mead D."/>
            <person name="Woyke T."/>
        </authorList>
    </citation>
    <scope>NUCLEOTIDE SEQUENCE [LARGE SCALE GENOMIC DNA]</scope>
    <source>
        <strain evidence="6">ATCC 33331 / IAF-45CD</strain>
    </source>
</reference>
<name>A0A8D3WEL4_STRFA</name>
<keyword evidence="3" id="KW-0949">S-adenosyl-L-methionine</keyword>
<proteinExistence type="predicted"/>
<dbReference type="PANTHER" id="PTHR43464">
    <property type="entry name" value="METHYLTRANSFERASE"/>
    <property type="match status" value="1"/>
</dbReference>
<dbReference type="PANTHER" id="PTHR43464:SF19">
    <property type="entry name" value="UBIQUINONE BIOSYNTHESIS O-METHYLTRANSFERASE, MITOCHONDRIAL"/>
    <property type="match status" value="1"/>
</dbReference>
<dbReference type="GO" id="GO:0008168">
    <property type="term" value="F:methyltransferase activity"/>
    <property type="evidence" value="ECO:0007669"/>
    <property type="project" value="UniProtKB-KW"/>
</dbReference>
<dbReference type="Pfam" id="PF13649">
    <property type="entry name" value="Methyltransf_25"/>
    <property type="match status" value="1"/>
</dbReference>
<evidence type="ECO:0000256" key="1">
    <source>
        <dbReference type="ARBA" id="ARBA00022603"/>
    </source>
</evidence>
<evidence type="ECO:0000256" key="2">
    <source>
        <dbReference type="ARBA" id="ARBA00022679"/>
    </source>
</evidence>
<evidence type="ECO:0000259" key="4">
    <source>
        <dbReference type="Pfam" id="PF13649"/>
    </source>
</evidence>
<organism evidence="5 6">
    <name type="scientific">Streptomyces pratensis (strain ATCC 33331 / IAF-45CD)</name>
    <dbReference type="NCBI Taxonomy" id="591167"/>
    <lineage>
        <taxon>Bacteria</taxon>
        <taxon>Bacillati</taxon>
        <taxon>Actinomycetota</taxon>
        <taxon>Actinomycetes</taxon>
        <taxon>Kitasatosporales</taxon>
        <taxon>Streptomycetaceae</taxon>
        <taxon>Streptomyces</taxon>
    </lineage>
</organism>
<dbReference type="Gene3D" id="3.40.50.150">
    <property type="entry name" value="Vaccinia Virus protein VP39"/>
    <property type="match status" value="1"/>
</dbReference>
<evidence type="ECO:0000313" key="5">
    <source>
        <dbReference type="EMBL" id="ADW02403.1"/>
    </source>
</evidence>
<keyword evidence="2" id="KW-0808">Transferase</keyword>
<dbReference type="EMBL" id="CP002475">
    <property type="protein sequence ID" value="ADW02403.1"/>
    <property type="molecule type" value="Genomic_DNA"/>
</dbReference>
<dbReference type="GO" id="GO:0032259">
    <property type="term" value="P:methylation"/>
    <property type="evidence" value="ECO:0007669"/>
    <property type="project" value="UniProtKB-KW"/>
</dbReference>
<sequence>MKAAEAWNGSLGRHWAAHADRYDAMLAPFDAALFDAAAIGVLDRVLDIGCGTGGTSRAAARLAARGRVTGVDVSEPLVARARALSAHLRDGAVTFEVGDAQAHPFEPGGFDVAISRGGVMFFADPVAAFTHIGEALRRGGRLAFVCPRPAPPGGGEREALTRLASLVGGDHAVDTSVAAAMASLSDPERTGVVLEAAGFEGVSVRPVSAATRWGADAADAADFFLSRKQGPPVTDGIRAAAADVFRPYETPEGVLLEAGTWVVTARRPY</sequence>
<evidence type="ECO:0000313" key="6">
    <source>
        <dbReference type="Proteomes" id="UP000002066"/>
    </source>
</evidence>
<evidence type="ECO:0000256" key="3">
    <source>
        <dbReference type="ARBA" id="ARBA00022691"/>
    </source>
</evidence>
<dbReference type="InterPro" id="IPR041698">
    <property type="entry name" value="Methyltransf_25"/>
</dbReference>
<dbReference type="CDD" id="cd02440">
    <property type="entry name" value="AdoMet_MTases"/>
    <property type="match status" value="1"/>
</dbReference>
<dbReference type="OrthoDB" id="9777638at2"/>
<dbReference type="KEGG" id="sfa:Sfla_0947"/>
<keyword evidence="1 5" id="KW-0489">Methyltransferase</keyword>
<dbReference type="AlphaFoldDB" id="A0A8D3WEL4"/>
<dbReference type="InterPro" id="IPR029063">
    <property type="entry name" value="SAM-dependent_MTases_sf"/>
</dbReference>
<protein>
    <submittedName>
        <fullName evidence="5">Methyltransferase type 11</fullName>
    </submittedName>
</protein>
<feature type="domain" description="Methyltransferase" evidence="4">
    <location>
        <begin position="45"/>
        <end position="140"/>
    </location>
</feature>